<name>A0A3P8VS72_CYNSE</name>
<sequence length="269" mass="31488">MAKNNKNKPIGPGKKRDRSRPQSSDQKTKRDGKPKKTKEVDHLDHIPFKLREIMKSKDKIKNGTLVSKKHKAITSRRKPEKSMDSDIPVPHFKRRKNESEKAYLRRMNNETNHVRFLTKNQIDRKPELDADKQEKPAKNKSDKKKEFDKMKLQKLHQKKLNKKEAKMEKEMFVDHVPFGEVSMAPPTLNIKPRKAQIKSQNSTKDLLLNSLLGNTASSMAKPSMARQRIMEEERQRAVEAYRHLKKQQQQQQHEAKNFSQAKKRTISDV</sequence>
<proteinExistence type="predicted"/>
<reference evidence="2" key="3">
    <citation type="submission" date="2025-09" db="UniProtKB">
        <authorList>
            <consortium name="Ensembl"/>
        </authorList>
    </citation>
    <scope>IDENTIFICATION</scope>
</reference>
<dbReference type="PANTHER" id="PTHR21838:SF2">
    <property type="entry name" value="COILED-COIL DOMAIN-CONTAINING PROTEIN 137"/>
    <property type="match status" value="1"/>
</dbReference>
<feature type="region of interest" description="Disordered" evidence="1">
    <location>
        <begin position="242"/>
        <end position="269"/>
    </location>
</feature>
<dbReference type="InterPro" id="IPR026680">
    <property type="entry name" value="CCDC137"/>
</dbReference>
<dbReference type="AlphaFoldDB" id="A0A3P8VS72"/>
<organism evidence="2 3">
    <name type="scientific">Cynoglossus semilaevis</name>
    <name type="common">Tongue sole</name>
    <dbReference type="NCBI Taxonomy" id="244447"/>
    <lineage>
        <taxon>Eukaryota</taxon>
        <taxon>Metazoa</taxon>
        <taxon>Chordata</taxon>
        <taxon>Craniata</taxon>
        <taxon>Vertebrata</taxon>
        <taxon>Euteleostomi</taxon>
        <taxon>Actinopterygii</taxon>
        <taxon>Neopterygii</taxon>
        <taxon>Teleostei</taxon>
        <taxon>Neoteleostei</taxon>
        <taxon>Acanthomorphata</taxon>
        <taxon>Carangaria</taxon>
        <taxon>Pleuronectiformes</taxon>
        <taxon>Pleuronectoidei</taxon>
        <taxon>Cynoglossidae</taxon>
        <taxon>Cynoglossinae</taxon>
        <taxon>Cynoglossus</taxon>
    </lineage>
</organism>
<accession>A0A3P8VS72</accession>
<dbReference type="Ensembl" id="ENSCSET00000017367.1">
    <property type="protein sequence ID" value="ENSCSEP00000017154.1"/>
    <property type="gene ID" value="ENSCSEG00000011009.1"/>
</dbReference>
<dbReference type="PANTHER" id="PTHR21838">
    <property type="entry name" value="COILED-COIL DOMAIN-CONTAINING PROTEIN 137"/>
    <property type="match status" value="1"/>
</dbReference>
<dbReference type="GeneID" id="103392797"/>
<reference evidence="2 3" key="1">
    <citation type="journal article" date="2014" name="Nat. Genet.">
        <title>Whole-genome sequence of a flatfish provides insights into ZW sex chromosome evolution and adaptation to a benthic lifestyle.</title>
        <authorList>
            <person name="Chen S."/>
            <person name="Zhang G."/>
            <person name="Shao C."/>
            <person name="Huang Q."/>
            <person name="Liu G."/>
            <person name="Zhang P."/>
            <person name="Song W."/>
            <person name="An N."/>
            <person name="Chalopin D."/>
            <person name="Volff J.N."/>
            <person name="Hong Y."/>
            <person name="Li Q."/>
            <person name="Sha Z."/>
            <person name="Zhou H."/>
            <person name="Xie M."/>
            <person name="Yu Q."/>
            <person name="Liu Y."/>
            <person name="Xiang H."/>
            <person name="Wang N."/>
            <person name="Wu K."/>
            <person name="Yang C."/>
            <person name="Zhou Q."/>
            <person name="Liao X."/>
            <person name="Yang L."/>
            <person name="Hu Q."/>
            <person name="Zhang J."/>
            <person name="Meng L."/>
            <person name="Jin L."/>
            <person name="Tian Y."/>
            <person name="Lian J."/>
            <person name="Yang J."/>
            <person name="Miao G."/>
            <person name="Liu S."/>
            <person name="Liang Z."/>
            <person name="Yan F."/>
            <person name="Li Y."/>
            <person name="Sun B."/>
            <person name="Zhang H."/>
            <person name="Zhang J."/>
            <person name="Zhu Y."/>
            <person name="Du M."/>
            <person name="Zhao Y."/>
            <person name="Schartl M."/>
            <person name="Tang Q."/>
            <person name="Wang J."/>
        </authorList>
    </citation>
    <scope>NUCLEOTIDE SEQUENCE</scope>
</reference>
<keyword evidence="3" id="KW-1185">Reference proteome</keyword>
<feature type="compositionally biased region" description="Basic and acidic residues" evidence="1">
    <location>
        <begin position="121"/>
        <end position="151"/>
    </location>
</feature>
<dbReference type="CTD" id="339230"/>
<dbReference type="OMA" id="HHGVRDP"/>
<dbReference type="InParanoid" id="A0A3P8VS72"/>
<dbReference type="GO" id="GO:0005634">
    <property type="term" value="C:nucleus"/>
    <property type="evidence" value="ECO:0007669"/>
    <property type="project" value="TreeGrafter"/>
</dbReference>
<evidence type="ECO:0000313" key="3">
    <source>
        <dbReference type="Proteomes" id="UP000265120"/>
    </source>
</evidence>
<feature type="compositionally biased region" description="Low complexity" evidence="1">
    <location>
        <begin position="1"/>
        <end position="12"/>
    </location>
</feature>
<feature type="region of interest" description="Disordered" evidence="1">
    <location>
        <begin position="59"/>
        <end position="166"/>
    </location>
</feature>
<feature type="compositionally biased region" description="Basic residues" evidence="1">
    <location>
        <begin position="67"/>
        <end position="79"/>
    </location>
</feature>
<reference evidence="2" key="2">
    <citation type="submission" date="2025-08" db="UniProtKB">
        <authorList>
            <consortium name="Ensembl"/>
        </authorList>
    </citation>
    <scope>IDENTIFICATION</scope>
</reference>
<dbReference type="GeneTree" id="ENSGT00390000004169"/>
<protein>
    <submittedName>
        <fullName evidence="2">Coiled-coil domain containing 137</fullName>
    </submittedName>
</protein>
<dbReference type="KEGG" id="csem:103392797"/>
<evidence type="ECO:0000313" key="2">
    <source>
        <dbReference type="Ensembl" id="ENSCSEP00000017154.1"/>
    </source>
</evidence>
<dbReference type="RefSeq" id="XP_008327748.1">
    <property type="nucleotide sequence ID" value="XM_008329526.3"/>
</dbReference>
<dbReference type="OrthoDB" id="5876637at2759"/>
<dbReference type="Proteomes" id="UP000265120">
    <property type="component" value="Chromosome 17"/>
</dbReference>
<feature type="region of interest" description="Disordered" evidence="1">
    <location>
        <begin position="1"/>
        <end position="45"/>
    </location>
</feature>
<feature type="compositionally biased region" description="Basic residues" evidence="1">
    <location>
        <begin position="152"/>
        <end position="161"/>
    </location>
</feature>
<evidence type="ECO:0000256" key="1">
    <source>
        <dbReference type="SAM" id="MobiDB-lite"/>
    </source>
</evidence>